<organism evidence="3 4">
    <name type="scientific">Pseudomonas kuykendallii</name>
    <dbReference type="NCBI Taxonomy" id="1007099"/>
    <lineage>
        <taxon>Bacteria</taxon>
        <taxon>Pseudomonadati</taxon>
        <taxon>Pseudomonadota</taxon>
        <taxon>Gammaproteobacteria</taxon>
        <taxon>Pseudomonadales</taxon>
        <taxon>Pseudomonadaceae</taxon>
        <taxon>Pseudomonas</taxon>
    </lineage>
</organism>
<dbReference type="EMBL" id="FNNU01000003">
    <property type="protein sequence ID" value="SDX24053.1"/>
    <property type="molecule type" value="Genomic_DNA"/>
</dbReference>
<dbReference type="PANTHER" id="PTHR13847">
    <property type="entry name" value="SARCOSINE DEHYDROGENASE-RELATED"/>
    <property type="match status" value="1"/>
</dbReference>
<keyword evidence="1" id="KW-0560">Oxidoreductase</keyword>
<dbReference type="Gene3D" id="3.30.9.10">
    <property type="entry name" value="D-Amino Acid Oxidase, subunit A, domain 2"/>
    <property type="match status" value="1"/>
</dbReference>
<evidence type="ECO:0000259" key="2">
    <source>
        <dbReference type="Pfam" id="PF01266"/>
    </source>
</evidence>
<gene>
    <name evidence="3" type="ORF">SAMN05216287_2556</name>
</gene>
<keyword evidence="4" id="KW-1185">Reference proteome</keyword>
<dbReference type="InterPro" id="IPR036188">
    <property type="entry name" value="FAD/NAD-bd_sf"/>
</dbReference>
<dbReference type="InterPro" id="IPR006076">
    <property type="entry name" value="FAD-dep_OxRdtase"/>
</dbReference>
<dbReference type="GO" id="GO:0005737">
    <property type="term" value="C:cytoplasm"/>
    <property type="evidence" value="ECO:0007669"/>
    <property type="project" value="TreeGrafter"/>
</dbReference>
<dbReference type="STRING" id="1007099.SAMN05216287_2556"/>
<dbReference type="RefSeq" id="WP_090228646.1">
    <property type="nucleotide sequence ID" value="NZ_FNNU01000003.1"/>
</dbReference>
<reference evidence="4" key="1">
    <citation type="submission" date="2016-10" db="EMBL/GenBank/DDBJ databases">
        <authorList>
            <person name="Varghese N."/>
            <person name="Submissions S."/>
        </authorList>
    </citation>
    <scope>NUCLEOTIDE SEQUENCE [LARGE SCALE GENOMIC DNA]</scope>
    <source>
        <strain evidence="4">NRRL B-59562</strain>
    </source>
</reference>
<sequence length="373" mass="39530">MSEGRAADVIVIGAGIVGAYCAHALARRGLDVQVLDAGLPGATAAGMGHLLVLDDNPAELALSEYSLQRWRDLAPELPEGCAYRSNGTLWLAENPEELAVAEAKHAVLSARGLACEMLGAQALRETEPELRDDLLGALKVTGDGIIYAPNTARWLLESDPARIRRQRAEVVEIDGNRVRLADGTWLAAQAVLLANGVQAGTLCPELPIVPKKGHLLITDRYPGKVRHTLVELGYVTSAHNATGPSAACNIQPRPTGQLFIGASRQFDSVDPAVEGWMLAKMLGRALHYMPGLGDLNAIRSWTGFRAASPDGLPLVGEHPQRAGVWLAVGHEGLGVTTAPGTADLLVAQLLGETSPLAPQDYSPQRFFGDTAHA</sequence>
<evidence type="ECO:0000313" key="4">
    <source>
        <dbReference type="Proteomes" id="UP000243778"/>
    </source>
</evidence>
<dbReference type="OrthoDB" id="9806257at2"/>
<dbReference type="Pfam" id="PF01266">
    <property type="entry name" value="DAO"/>
    <property type="match status" value="1"/>
</dbReference>
<feature type="domain" description="FAD dependent oxidoreductase" evidence="2">
    <location>
        <begin position="8"/>
        <end position="347"/>
    </location>
</feature>
<dbReference type="Proteomes" id="UP000243778">
    <property type="component" value="Unassembled WGS sequence"/>
</dbReference>
<dbReference type="PANTHER" id="PTHR13847:SF287">
    <property type="entry name" value="FAD-DEPENDENT OXIDOREDUCTASE DOMAIN-CONTAINING PROTEIN 1"/>
    <property type="match status" value="1"/>
</dbReference>
<dbReference type="SUPFAM" id="SSF51905">
    <property type="entry name" value="FAD/NAD(P)-binding domain"/>
    <property type="match status" value="1"/>
</dbReference>
<protein>
    <submittedName>
        <fullName evidence="3">Glycine/D-amino acid oxidase</fullName>
    </submittedName>
</protein>
<evidence type="ECO:0000313" key="3">
    <source>
        <dbReference type="EMBL" id="SDX24053.1"/>
    </source>
</evidence>
<name>A0A1H3A375_9PSED</name>
<dbReference type="GO" id="GO:0016491">
    <property type="term" value="F:oxidoreductase activity"/>
    <property type="evidence" value="ECO:0007669"/>
    <property type="project" value="UniProtKB-KW"/>
</dbReference>
<accession>A0A1H3A375</accession>
<dbReference type="SUPFAM" id="SSF54373">
    <property type="entry name" value="FAD-linked reductases, C-terminal domain"/>
    <property type="match status" value="1"/>
</dbReference>
<dbReference type="Gene3D" id="3.50.50.60">
    <property type="entry name" value="FAD/NAD(P)-binding domain"/>
    <property type="match status" value="1"/>
</dbReference>
<dbReference type="AlphaFoldDB" id="A0A1H3A375"/>
<evidence type="ECO:0000256" key="1">
    <source>
        <dbReference type="ARBA" id="ARBA00023002"/>
    </source>
</evidence>
<proteinExistence type="predicted"/>